<feature type="region of interest" description="Disordered" evidence="2">
    <location>
        <begin position="222"/>
        <end position="245"/>
    </location>
</feature>
<name>A0AAN8X176_HALRR</name>
<sequence>MVIIMTCLKEITNQIIYLFVSEIESQVKNKMFGFMKKDKDRDEEKRKKKDKKDRKEAKRSKDRATLTLDELKRLDEARRSLIGKGRKKKEDKLPSGITADYMEQFRSGLGNDRSEVDLSSAGTFQELRERYEALASASSLHSDSSSDGVSLRSGIGLPPRPPKRGILKGKGEMEEYQGVKGDIDDESDLIENTLQNELIMYENLALERGLAEAHRLSITSLSSPRRVSNGSAPVSPRSPQQQIMSPVPLTHPKLAVEPISSVHNDVASPPATPTSPVPVGESVGMHRTKTFAADLRLPALVPAQPPAPRTLTIPRSPAGDFGFSLRRAQVVERGPDNTESRRTIVFAEPGAVGRANVTGLLPGDRLLQVNGISVENKIRDEIIELIKASPDCVTLV</sequence>
<evidence type="ECO:0000259" key="3">
    <source>
        <dbReference type="PROSITE" id="PS50106"/>
    </source>
</evidence>
<dbReference type="PROSITE" id="PS50106">
    <property type="entry name" value="PDZ"/>
    <property type="match status" value="1"/>
</dbReference>
<dbReference type="CDD" id="cd06747">
    <property type="entry name" value="PDZ_MYO18-like"/>
    <property type="match status" value="1"/>
</dbReference>
<gene>
    <name evidence="4" type="ORF">SK128_000107</name>
</gene>
<dbReference type="SMART" id="SM00228">
    <property type="entry name" value="PDZ"/>
    <property type="match status" value="1"/>
</dbReference>
<evidence type="ECO:0000256" key="1">
    <source>
        <dbReference type="ARBA" id="ARBA00022737"/>
    </source>
</evidence>
<dbReference type="Gene3D" id="2.30.42.10">
    <property type="match status" value="1"/>
</dbReference>
<dbReference type="PANTHER" id="PTHR14191:SF4">
    <property type="entry name" value="NA(+)_H(+) EXCHANGE REGULATORY COFACTOR NHE-RF2"/>
    <property type="match status" value="1"/>
</dbReference>
<evidence type="ECO:0000256" key="2">
    <source>
        <dbReference type="SAM" id="MobiDB-lite"/>
    </source>
</evidence>
<dbReference type="InterPro" id="IPR051067">
    <property type="entry name" value="NHER"/>
</dbReference>
<dbReference type="Proteomes" id="UP001381693">
    <property type="component" value="Unassembled WGS sequence"/>
</dbReference>
<comment type="caution">
    <text evidence="4">The sequence shown here is derived from an EMBL/GenBank/DDBJ whole genome shotgun (WGS) entry which is preliminary data.</text>
</comment>
<dbReference type="GO" id="GO:0016324">
    <property type="term" value="C:apical plasma membrane"/>
    <property type="evidence" value="ECO:0007669"/>
    <property type="project" value="TreeGrafter"/>
</dbReference>
<proteinExistence type="predicted"/>
<evidence type="ECO:0000313" key="5">
    <source>
        <dbReference type="Proteomes" id="UP001381693"/>
    </source>
</evidence>
<keyword evidence="1" id="KW-0677">Repeat</keyword>
<feature type="compositionally biased region" description="Polar residues" evidence="2">
    <location>
        <begin position="222"/>
        <end position="244"/>
    </location>
</feature>
<feature type="compositionally biased region" description="Basic residues" evidence="2">
    <location>
        <begin position="46"/>
        <end position="61"/>
    </location>
</feature>
<keyword evidence="5" id="KW-1185">Reference proteome</keyword>
<dbReference type="PANTHER" id="PTHR14191">
    <property type="entry name" value="PDZ DOMAIN CONTAINING PROTEIN"/>
    <property type="match status" value="1"/>
</dbReference>
<dbReference type="GO" id="GO:0005102">
    <property type="term" value="F:signaling receptor binding"/>
    <property type="evidence" value="ECO:0007669"/>
    <property type="project" value="TreeGrafter"/>
</dbReference>
<protein>
    <recommendedName>
        <fullName evidence="3">PDZ domain-containing protein</fullName>
    </recommendedName>
</protein>
<dbReference type="EMBL" id="JAXCGZ010009857">
    <property type="protein sequence ID" value="KAK7076095.1"/>
    <property type="molecule type" value="Genomic_DNA"/>
</dbReference>
<feature type="compositionally biased region" description="Low complexity" evidence="2">
    <location>
        <begin position="137"/>
        <end position="153"/>
    </location>
</feature>
<evidence type="ECO:0000313" key="4">
    <source>
        <dbReference type="EMBL" id="KAK7076095.1"/>
    </source>
</evidence>
<dbReference type="InterPro" id="IPR036034">
    <property type="entry name" value="PDZ_sf"/>
</dbReference>
<dbReference type="Pfam" id="PF00595">
    <property type="entry name" value="PDZ"/>
    <property type="match status" value="1"/>
</dbReference>
<feature type="non-terminal residue" evidence="4">
    <location>
        <position position="396"/>
    </location>
</feature>
<reference evidence="4 5" key="1">
    <citation type="submission" date="2023-11" db="EMBL/GenBank/DDBJ databases">
        <title>Halocaridina rubra genome assembly.</title>
        <authorList>
            <person name="Smith C."/>
        </authorList>
    </citation>
    <scope>NUCLEOTIDE SEQUENCE [LARGE SCALE GENOMIC DNA]</scope>
    <source>
        <strain evidence="4">EP-1</strain>
        <tissue evidence="4">Whole</tissue>
    </source>
</reference>
<accession>A0AAN8X176</accession>
<dbReference type="GO" id="GO:0043495">
    <property type="term" value="F:protein-membrane adaptor activity"/>
    <property type="evidence" value="ECO:0007669"/>
    <property type="project" value="TreeGrafter"/>
</dbReference>
<feature type="domain" description="PDZ" evidence="3">
    <location>
        <begin position="310"/>
        <end position="396"/>
    </location>
</feature>
<feature type="region of interest" description="Disordered" evidence="2">
    <location>
        <begin position="137"/>
        <end position="168"/>
    </location>
</feature>
<dbReference type="AlphaFoldDB" id="A0AAN8X176"/>
<dbReference type="GO" id="GO:0072659">
    <property type="term" value="P:protein localization to plasma membrane"/>
    <property type="evidence" value="ECO:0007669"/>
    <property type="project" value="TreeGrafter"/>
</dbReference>
<feature type="region of interest" description="Disordered" evidence="2">
    <location>
        <begin position="38"/>
        <end position="62"/>
    </location>
</feature>
<dbReference type="SUPFAM" id="SSF50156">
    <property type="entry name" value="PDZ domain-like"/>
    <property type="match status" value="1"/>
</dbReference>
<dbReference type="InterPro" id="IPR001478">
    <property type="entry name" value="PDZ"/>
</dbReference>
<organism evidence="4 5">
    <name type="scientific">Halocaridina rubra</name>
    <name type="common">Hawaiian red shrimp</name>
    <dbReference type="NCBI Taxonomy" id="373956"/>
    <lineage>
        <taxon>Eukaryota</taxon>
        <taxon>Metazoa</taxon>
        <taxon>Ecdysozoa</taxon>
        <taxon>Arthropoda</taxon>
        <taxon>Crustacea</taxon>
        <taxon>Multicrustacea</taxon>
        <taxon>Malacostraca</taxon>
        <taxon>Eumalacostraca</taxon>
        <taxon>Eucarida</taxon>
        <taxon>Decapoda</taxon>
        <taxon>Pleocyemata</taxon>
        <taxon>Caridea</taxon>
        <taxon>Atyoidea</taxon>
        <taxon>Atyidae</taxon>
        <taxon>Halocaridina</taxon>
    </lineage>
</organism>